<accession>A0A3B0AMP9</accession>
<sequence>MPGRAPQRGGVPQDPLWDLPGWLRDWRLDLGRRIREERLHANLSQEALGHRLDVDRNTVARWELAITSPPLGRLFGIAHELGIPPARLMPGGPRPPGDE</sequence>
<evidence type="ECO:0000313" key="2">
    <source>
        <dbReference type="EMBL" id="RKN61918.1"/>
    </source>
</evidence>
<dbReference type="PROSITE" id="PS50943">
    <property type="entry name" value="HTH_CROC1"/>
    <property type="match status" value="1"/>
</dbReference>
<protein>
    <submittedName>
        <fullName evidence="2">XRE family transcriptional regulator</fullName>
    </submittedName>
</protein>
<gene>
    <name evidence="2" type="ORF">D7231_32115</name>
</gene>
<organism evidence="2 3">
    <name type="scientific">Streptomyces klenkii</name>
    <dbReference type="NCBI Taxonomy" id="1420899"/>
    <lineage>
        <taxon>Bacteria</taxon>
        <taxon>Bacillati</taxon>
        <taxon>Actinomycetota</taxon>
        <taxon>Actinomycetes</taxon>
        <taxon>Kitasatosporales</taxon>
        <taxon>Streptomycetaceae</taxon>
        <taxon>Streptomyces</taxon>
    </lineage>
</organism>
<comment type="caution">
    <text evidence="2">The sequence shown here is derived from an EMBL/GenBank/DDBJ whole genome shotgun (WGS) entry which is preliminary data.</text>
</comment>
<dbReference type="InterPro" id="IPR001387">
    <property type="entry name" value="Cro/C1-type_HTH"/>
</dbReference>
<dbReference type="SMART" id="SM00530">
    <property type="entry name" value="HTH_XRE"/>
    <property type="match status" value="1"/>
</dbReference>
<feature type="domain" description="HTH cro/C1-type" evidence="1">
    <location>
        <begin position="34"/>
        <end position="88"/>
    </location>
</feature>
<dbReference type="GO" id="GO:0003677">
    <property type="term" value="F:DNA binding"/>
    <property type="evidence" value="ECO:0007669"/>
    <property type="project" value="InterPro"/>
</dbReference>
<dbReference type="Gene3D" id="1.10.260.40">
    <property type="entry name" value="lambda repressor-like DNA-binding domains"/>
    <property type="match status" value="1"/>
</dbReference>
<evidence type="ECO:0000259" key="1">
    <source>
        <dbReference type="PROSITE" id="PS50943"/>
    </source>
</evidence>
<dbReference type="AlphaFoldDB" id="A0A3B0AMP9"/>
<dbReference type="Proteomes" id="UP000270343">
    <property type="component" value="Unassembled WGS sequence"/>
</dbReference>
<reference evidence="2 3" key="1">
    <citation type="journal article" date="2015" name="Antonie Van Leeuwenhoek">
        <title>Streptomyces klenkii sp. nov., isolated from deep marine sediment.</title>
        <authorList>
            <person name="Veyisoglu A."/>
            <person name="Sahin N."/>
        </authorList>
    </citation>
    <scope>NUCLEOTIDE SEQUENCE [LARGE SCALE GENOMIC DNA]</scope>
    <source>
        <strain evidence="2 3">KCTC 29202</strain>
    </source>
</reference>
<keyword evidence="3" id="KW-1185">Reference proteome</keyword>
<dbReference type="InterPro" id="IPR010982">
    <property type="entry name" value="Lambda_DNA-bd_dom_sf"/>
</dbReference>
<evidence type="ECO:0000313" key="3">
    <source>
        <dbReference type="Proteomes" id="UP000270343"/>
    </source>
</evidence>
<proteinExistence type="predicted"/>
<dbReference type="Pfam" id="PF01381">
    <property type="entry name" value="HTH_3"/>
    <property type="match status" value="1"/>
</dbReference>
<dbReference type="SUPFAM" id="SSF47413">
    <property type="entry name" value="lambda repressor-like DNA-binding domains"/>
    <property type="match status" value="1"/>
</dbReference>
<dbReference type="EMBL" id="RBAM01000024">
    <property type="protein sequence ID" value="RKN61918.1"/>
    <property type="molecule type" value="Genomic_DNA"/>
</dbReference>
<dbReference type="CDD" id="cd00093">
    <property type="entry name" value="HTH_XRE"/>
    <property type="match status" value="1"/>
</dbReference>
<name>A0A3B0AMP9_9ACTN</name>